<keyword evidence="4" id="KW-1185">Reference proteome</keyword>
<comment type="caution">
    <text evidence="3">The sequence shown here is derived from an EMBL/GenBank/DDBJ whole genome shotgun (WGS) entry which is preliminary data.</text>
</comment>
<dbReference type="AlphaFoldDB" id="A0A150GT92"/>
<gene>
    <name evidence="3" type="ORF">GPECTOR_8g7</name>
</gene>
<dbReference type="Proteomes" id="UP000075714">
    <property type="component" value="Unassembled WGS sequence"/>
</dbReference>
<evidence type="ECO:0000256" key="2">
    <source>
        <dbReference type="SAM" id="Phobius"/>
    </source>
</evidence>
<accession>A0A150GT92</accession>
<feature type="compositionally biased region" description="Low complexity" evidence="1">
    <location>
        <begin position="995"/>
        <end position="1005"/>
    </location>
</feature>
<evidence type="ECO:0000313" key="3">
    <source>
        <dbReference type="EMBL" id="KXZ53077.1"/>
    </source>
</evidence>
<keyword evidence="2" id="KW-1133">Transmembrane helix</keyword>
<organism evidence="3 4">
    <name type="scientific">Gonium pectorale</name>
    <name type="common">Green alga</name>
    <dbReference type="NCBI Taxonomy" id="33097"/>
    <lineage>
        <taxon>Eukaryota</taxon>
        <taxon>Viridiplantae</taxon>
        <taxon>Chlorophyta</taxon>
        <taxon>core chlorophytes</taxon>
        <taxon>Chlorophyceae</taxon>
        <taxon>CS clade</taxon>
        <taxon>Chlamydomonadales</taxon>
        <taxon>Volvocaceae</taxon>
        <taxon>Gonium</taxon>
    </lineage>
</organism>
<feature type="region of interest" description="Disordered" evidence="1">
    <location>
        <begin position="686"/>
        <end position="732"/>
    </location>
</feature>
<feature type="region of interest" description="Disordered" evidence="1">
    <location>
        <begin position="995"/>
        <end position="1026"/>
    </location>
</feature>
<evidence type="ECO:0000256" key="1">
    <source>
        <dbReference type="SAM" id="MobiDB-lite"/>
    </source>
</evidence>
<keyword evidence="2" id="KW-0812">Transmembrane</keyword>
<reference evidence="4" key="1">
    <citation type="journal article" date="2016" name="Nat. Commun.">
        <title>The Gonium pectorale genome demonstrates co-option of cell cycle regulation during the evolution of multicellularity.</title>
        <authorList>
            <person name="Hanschen E.R."/>
            <person name="Marriage T.N."/>
            <person name="Ferris P.J."/>
            <person name="Hamaji T."/>
            <person name="Toyoda A."/>
            <person name="Fujiyama A."/>
            <person name="Neme R."/>
            <person name="Noguchi H."/>
            <person name="Minakuchi Y."/>
            <person name="Suzuki M."/>
            <person name="Kawai-Toyooka H."/>
            <person name="Smith D.R."/>
            <person name="Sparks H."/>
            <person name="Anderson J."/>
            <person name="Bakaric R."/>
            <person name="Luria V."/>
            <person name="Karger A."/>
            <person name="Kirschner M.W."/>
            <person name="Durand P.M."/>
            <person name="Michod R.E."/>
            <person name="Nozaki H."/>
            <person name="Olson B.J."/>
        </authorList>
    </citation>
    <scope>NUCLEOTIDE SEQUENCE [LARGE SCALE GENOMIC DNA]</scope>
    <source>
        <strain evidence="4">NIES-2863</strain>
    </source>
</reference>
<feature type="compositionally biased region" description="Pro residues" evidence="1">
    <location>
        <begin position="715"/>
        <end position="729"/>
    </location>
</feature>
<dbReference type="EMBL" id="LSYV01000009">
    <property type="protein sequence ID" value="KXZ53077.1"/>
    <property type="molecule type" value="Genomic_DNA"/>
</dbReference>
<feature type="compositionally biased region" description="Gly residues" evidence="1">
    <location>
        <begin position="1006"/>
        <end position="1021"/>
    </location>
</feature>
<feature type="region of interest" description="Disordered" evidence="1">
    <location>
        <begin position="476"/>
        <end position="500"/>
    </location>
</feature>
<keyword evidence="2" id="KW-0472">Membrane</keyword>
<evidence type="ECO:0000313" key="4">
    <source>
        <dbReference type="Proteomes" id="UP000075714"/>
    </source>
</evidence>
<name>A0A150GT92_GONPE</name>
<proteinExistence type="predicted"/>
<protein>
    <submittedName>
        <fullName evidence="3">Uncharacterized protein</fullName>
    </submittedName>
</protein>
<sequence length="1150" mass="116734">MAVELLVMNIQHSAHLLFGARCVPLGGGPRGDLVPPARSLPAALSRHVSSLLDRLPCNAGYAGHVLYAIRTFAFADPWVRIVLFDDCNLVLSAVQLIVLAVALTFRHTYERRRSALLVVTLVAPVLASLAAAARAPGGLLAIGGAGFLGPTARQRMLLAAFTCWKSIVVLRLPSRVQLLAGPITWLLVLAACNAVGRRLREPADDGRAPAAAAAAAAVPMVVLPAEALLHFAVIALVPYAAAVLWERVSLRPQYRQHCLRLQRGDGHCGGGPAAAANVVAPGDHPCGPDAPSAGCGSPRKGPGVTECARRPYQQPARWLPAVGPLSPHSPAPRRLYSSCLSTMAVSVKVQLPPGCSYELEARRVHDAAVAAVRASARIPGFGPTAAASIASEGYDSAATPLAAPHQHAAVSGALTSEVQLGEGAAHLQLVSAACVRGCVQLLLVLRSRAAAAAAAAVTQSPRSLWASHRRGIHTQMRIPPASPQPAPSGGATSASAGGGSAGGGVGDGVLGSLEESLRLLIATAVGTAAGPMEPPMAAPASEPFAMLRAALWPPALPLARRAAAAEASAAAAGSAPAAAVVALLLLPLRLVPASLTAVRCVLVGAKASGGSGSDRVREAVLMDEELQLTVLMGPAAEAEPAEAQAQTAAAAAVEPEAALAVVRVAITPPMQQDAAMGSLLTLHVLLPQQPPGSDSGSDSGSGSSRVHERSGSAPSPDPHPRAPLTPAPNAPGAAPPLAVLPLLLLPAEAATELRHLHEELIGADAAGMLNGMLEAAAAAAAEPSANEERAAAGFGAAVTAAAVVGHGDGRQREVLSEAVTDIADSGLQDLAFDFGSLVDGASPPLMPPPRCDGSNALGGLGDGAAAIAAAPAEASHMQPLRRLAATNTNADDDVEGRAGPYGELLRLLARRRMTACLREALRTLGLPAAPPAEAAAGAAAQAPAGREAEAGPEADAQQRLEAIVLGLFARYEPPPPSRPSEAGDEKRALECGARVGRGSSAASGEGCAGGGGEGGGSGGRVGQQTAEQTAELLSPPLPPSAPPPSPLLSHAHTPWLPACCLWACLRGFEPPCLEASYQAFKAAQCAGLDLTGLLLVSGIRAATIARTYREAAERRPLGARWRLQLASQLAFLAPMLSALLLRLVMPSSSR</sequence>
<feature type="compositionally biased region" description="Low complexity" evidence="1">
    <location>
        <begin position="692"/>
        <end position="704"/>
    </location>
</feature>
<feature type="transmembrane region" description="Helical" evidence="2">
    <location>
        <begin position="81"/>
        <end position="103"/>
    </location>
</feature>
<feature type="transmembrane region" description="Helical" evidence="2">
    <location>
        <begin position="115"/>
        <end position="133"/>
    </location>
</feature>